<dbReference type="SUPFAM" id="SSF48371">
    <property type="entry name" value="ARM repeat"/>
    <property type="match status" value="1"/>
</dbReference>
<dbReference type="EMBL" id="JADDUC020000004">
    <property type="protein sequence ID" value="KAI1239996.1"/>
    <property type="molecule type" value="Genomic_DNA"/>
</dbReference>
<sequence length="1090" mass="120398">MLVAAMENKCKKKFMGKSGKGPRGKAPHWKRKFKKDNDSGPPKKVFNKGDEEGKPKSISKKFVKGQLRPGKATVKQFKNKQQPEKFAKKRKLQDSEEGGSDSKKPKWDDFKKKRKELKQTRQIHDKSNYDIIVKSKQIWESMRRKKCDKEKREKLMNELQKLLHGKIKNTPAVPTLDKVLEAQPEKREAILDEMKQILTPMAQNGPYEKEMIEAIREAVIYLAHTHDGARVAMHCLWHGTTKDRKVIVKTMKTYVEKIATEIKASLPDIINNKYGKKVLLYLLSPRDPAHFVPEIITLLQQGDGNAYSKKNTELRRHELLEAISSPLLEYLQEHAHEVVIDKATFVLVADILRTALGDIQPTLDAIAKLAAEELVPGGCDGQLHIAEHPAGHLVLKWLIEQDEKMRESGKEVCFGRTLVEHVGIENLKTWAEVNRGAIILCCLLRSTDEKVRSSLVVHSIGNCSAQHASQPDYPVLDSDLNALHELLGCSSTSKAQAIIAVTKEDGDGHAIQDYSKSNAEESKQASKREFPDNFHTSRPEVLLQSPPPSMGNAGEVGTGDIVLHCVDHGREGKDAHSNEEQKAAHLLVALAQGKAKGTQPCGVAGQLEDAEDAHEAHDAKHLSYLAHPSHLLDIVLVLGAPTPGLVIISKAFKQQLQIEGQDGNEVYCIEGTAGKAAQVWGRDQAQQVLQCEECNAQGLNMLQDRPTIPTLPVYLVHLLYCVECQGHHGDEHEEAGRHCHHFGSDRGERFLHEVPEAPALGTVVAHVVEELLILLSLCLGAQLPLDLQLLTQLVPALLEADAAAAGCVFETHAPVAQLLQEAAGAQLVPHPQHARGIEVVHQLEDSWVPVKEILINLGSIVIAQAQLATTVSGGSQAAQARLGIDGHCLVGNQKKKSGTDELFPDARASEWHEWAGTLLLLLVEKWKDVIGKKKAMEVQGLVTNDDEDYKWKSAHSVLHLLSSEKSPQGFDKAKHLGSCSQDKLILALGGEPDCKQARSQNAPPHRLGYTTMPGSLTAQFRTLIRPILTVRIPITLPSVRHALTRLDATTCWQGYPTYLVSELLHAVTGNTTKIRHFRPTLGQQSGDLRA</sequence>
<feature type="compositionally biased region" description="Basic and acidic residues" evidence="3">
    <location>
        <begin position="100"/>
        <end position="121"/>
    </location>
</feature>
<feature type="region of interest" description="Disordered" evidence="3">
    <location>
        <begin position="1"/>
        <end position="121"/>
    </location>
</feature>
<keyword evidence="7" id="KW-1185">Reference proteome</keyword>
<dbReference type="InterPro" id="IPR011989">
    <property type="entry name" value="ARM-like"/>
</dbReference>
<organism evidence="5">
    <name type="scientific">Lamprotornis superbus</name>
    <dbReference type="NCBI Taxonomy" id="245042"/>
    <lineage>
        <taxon>Eukaryota</taxon>
        <taxon>Metazoa</taxon>
        <taxon>Chordata</taxon>
        <taxon>Craniata</taxon>
        <taxon>Vertebrata</taxon>
        <taxon>Euteleostomi</taxon>
        <taxon>Archelosauria</taxon>
        <taxon>Archosauria</taxon>
        <taxon>Dinosauria</taxon>
        <taxon>Saurischia</taxon>
        <taxon>Theropoda</taxon>
        <taxon>Coelurosauria</taxon>
        <taxon>Aves</taxon>
        <taxon>Neognathae</taxon>
        <taxon>Neoaves</taxon>
        <taxon>Telluraves</taxon>
        <taxon>Australaves</taxon>
        <taxon>Passeriformes</taxon>
        <taxon>Sturnidae</taxon>
        <taxon>Lamprotornis</taxon>
    </lineage>
</organism>
<evidence type="ECO:0000256" key="1">
    <source>
        <dbReference type="ARBA" id="ARBA00022737"/>
    </source>
</evidence>
<reference evidence="5" key="1">
    <citation type="submission" date="2020-10" db="EMBL/GenBank/DDBJ databases">
        <title>Feather gene expression reveals the developmental basis of iridescence in African starlings.</title>
        <authorList>
            <person name="Rubenstein D.R."/>
        </authorList>
    </citation>
    <scope>NUCLEOTIDE SEQUENCE</scope>
    <source>
        <strain evidence="5">SS15</strain>
        <tissue evidence="5">Liver</tissue>
    </source>
</reference>
<feature type="compositionally biased region" description="Basic residues" evidence="3">
    <location>
        <begin position="10"/>
        <end position="34"/>
    </location>
</feature>
<dbReference type="GO" id="GO:0003729">
    <property type="term" value="F:mRNA binding"/>
    <property type="evidence" value="ECO:0007669"/>
    <property type="project" value="TreeGrafter"/>
</dbReference>
<comment type="caution">
    <text evidence="5">The sequence shown here is derived from an EMBL/GenBank/DDBJ whole genome shotgun (WGS) entry which is preliminary data.</text>
</comment>
<keyword evidence="2" id="KW-0694">RNA-binding</keyword>
<dbReference type="PANTHER" id="PTHR13389">
    <property type="entry name" value="PUMILIO HOMOLOG 3"/>
    <property type="match status" value="1"/>
</dbReference>
<evidence type="ECO:0000259" key="4">
    <source>
        <dbReference type="Pfam" id="PF08144"/>
    </source>
</evidence>
<dbReference type="AlphaFoldDB" id="A0A835TU10"/>
<proteinExistence type="predicted"/>
<dbReference type="PANTHER" id="PTHR13389:SF0">
    <property type="entry name" value="PUMILIO HOMOLOG 3"/>
    <property type="match status" value="1"/>
</dbReference>
<evidence type="ECO:0000256" key="3">
    <source>
        <dbReference type="SAM" id="MobiDB-lite"/>
    </source>
</evidence>
<reference evidence="6" key="3">
    <citation type="submission" date="2022-01" db="EMBL/GenBank/DDBJ databases">
        <authorList>
            <person name="Rubenstein D.R."/>
        </authorList>
    </citation>
    <scope>NUCLEOTIDE SEQUENCE</scope>
    <source>
        <strain evidence="6">SS15</strain>
        <tissue evidence="6">Liver</tissue>
    </source>
</reference>
<dbReference type="Gene3D" id="1.25.10.10">
    <property type="entry name" value="Leucine-rich Repeat Variant"/>
    <property type="match status" value="1"/>
</dbReference>
<dbReference type="OrthoDB" id="497380at2759"/>
<gene>
    <name evidence="6" type="ORF">IHE44_0011437</name>
    <name evidence="5" type="ORF">IHE44_003885</name>
</gene>
<evidence type="ECO:0000313" key="5">
    <source>
        <dbReference type="EMBL" id="KAG0116554.1"/>
    </source>
</evidence>
<reference evidence="6 7" key="2">
    <citation type="journal article" date="2021" name="J. Hered.">
        <title>Feather Gene Expression Elucidates the Developmental Basis of Plumage Iridescence in African Starlings.</title>
        <authorList>
            <person name="Rubenstein D.R."/>
            <person name="Corvelo A."/>
            <person name="MacManes M.D."/>
            <person name="Maia R."/>
            <person name="Narzisi G."/>
            <person name="Rousaki A."/>
            <person name="Vandenabeele P."/>
            <person name="Shawkey M.D."/>
            <person name="Solomon J."/>
        </authorList>
    </citation>
    <scope>NUCLEOTIDE SEQUENCE [LARGE SCALE GENOMIC DNA]</scope>
    <source>
        <strain evidence="6">SS15</strain>
    </source>
</reference>
<dbReference type="GO" id="GO:0005730">
    <property type="term" value="C:nucleolus"/>
    <property type="evidence" value="ECO:0007669"/>
    <property type="project" value="TreeGrafter"/>
</dbReference>
<feature type="compositionally biased region" description="Basic and acidic residues" evidence="3">
    <location>
        <begin position="518"/>
        <end position="533"/>
    </location>
</feature>
<name>A0A835TU10_9PASS</name>
<evidence type="ECO:0000313" key="7">
    <source>
        <dbReference type="Proteomes" id="UP000618051"/>
    </source>
</evidence>
<dbReference type="EMBL" id="JADDUC010000168">
    <property type="protein sequence ID" value="KAG0116554.1"/>
    <property type="molecule type" value="Genomic_DNA"/>
</dbReference>
<feature type="region of interest" description="Disordered" evidence="3">
    <location>
        <begin position="510"/>
        <end position="533"/>
    </location>
</feature>
<evidence type="ECO:0000313" key="6">
    <source>
        <dbReference type="EMBL" id="KAI1239996.1"/>
    </source>
</evidence>
<dbReference type="InterPro" id="IPR001313">
    <property type="entry name" value="Pumilio_RNA-bd_rpt"/>
</dbReference>
<protein>
    <recommendedName>
        <fullName evidence="4">CPL domain-containing protein</fullName>
    </recommendedName>
</protein>
<dbReference type="InterPro" id="IPR016024">
    <property type="entry name" value="ARM-type_fold"/>
</dbReference>
<keyword evidence="1" id="KW-0677">Repeat</keyword>
<dbReference type="Proteomes" id="UP000618051">
    <property type="component" value="Unassembled WGS sequence"/>
</dbReference>
<dbReference type="GO" id="GO:0006417">
    <property type="term" value="P:regulation of translation"/>
    <property type="evidence" value="ECO:0007669"/>
    <property type="project" value="TreeGrafter"/>
</dbReference>
<dbReference type="Pfam" id="PF08144">
    <property type="entry name" value="CPL"/>
    <property type="match status" value="1"/>
</dbReference>
<dbReference type="InterPro" id="IPR040059">
    <property type="entry name" value="PUM3"/>
</dbReference>
<evidence type="ECO:0000256" key="2">
    <source>
        <dbReference type="ARBA" id="ARBA00022884"/>
    </source>
</evidence>
<dbReference type="SMART" id="SM00025">
    <property type="entry name" value="Pumilio"/>
    <property type="match status" value="2"/>
</dbReference>
<dbReference type="InterPro" id="IPR012959">
    <property type="entry name" value="CPL_dom"/>
</dbReference>
<feature type="domain" description="CPL" evidence="4">
    <location>
        <begin position="271"/>
        <end position="409"/>
    </location>
</feature>
<accession>A0A835TU10</accession>